<sequence length="152" mass="16611">MLILGFLYLPGFRRGLAGHLRSSESTGITHRYLCTPTAESATTSTDSNAVSVECVMDRRNHTEWNRMERHKNLDAGGLGKHDTRGSRTVVRAVLLARAAPLNRPSVITCFRGNLAVTRTLGGSQECAPRRVFRASAARPSPLATATGRRLRP</sequence>
<protein>
    <submittedName>
        <fullName evidence="1">Uncharacterized protein</fullName>
    </submittedName>
</protein>
<dbReference type="GeneID" id="80898712"/>
<keyword evidence="2" id="KW-1185">Reference proteome</keyword>
<organism evidence="1 2">
    <name type="scientific">Akanthomyces muscarius</name>
    <name type="common">Entomopathogenic fungus</name>
    <name type="synonym">Lecanicillium muscarium</name>
    <dbReference type="NCBI Taxonomy" id="2231603"/>
    <lineage>
        <taxon>Eukaryota</taxon>
        <taxon>Fungi</taxon>
        <taxon>Dikarya</taxon>
        <taxon>Ascomycota</taxon>
        <taxon>Pezizomycotina</taxon>
        <taxon>Sordariomycetes</taxon>
        <taxon>Hypocreomycetidae</taxon>
        <taxon>Hypocreales</taxon>
        <taxon>Cordycipitaceae</taxon>
        <taxon>Akanthomyces</taxon>
    </lineage>
</organism>
<proteinExistence type="predicted"/>
<name>A0A9W8Q9Y6_AKAMU</name>
<reference evidence="1" key="1">
    <citation type="journal article" date="2023" name="Access Microbiol">
        <title>De-novo genome assembly for Akanthomyces muscarius, a biocontrol agent of insect agricultural pests.</title>
        <authorList>
            <person name="Erdos Z."/>
            <person name="Studholme D.J."/>
            <person name="Raymond B."/>
            <person name="Sharma M."/>
        </authorList>
    </citation>
    <scope>NUCLEOTIDE SEQUENCE</scope>
    <source>
        <strain evidence="1">Ve6</strain>
    </source>
</reference>
<dbReference type="EMBL" id="JAJHUN010000009">
    <property type="protein sequence ID" value="KAJ4150820.1"/>
    <property type="molecule type" value="Genomic_DNA"/>
</dbReference>
<dbReference type="AlphaFoldDB" id="A0A9W8Q9Y6"/>
<gene>
    <name evidence="1" type="ORF">LMH87_011553</name>
</gene>
<dbReference type="KEGG" id="amus:LMH87_011553"/>
<comment type="caution">
    <text evidence="1">The sequence shown here is derived from an EMBL/GenBank/DDBJ whole genome shotgun (WGS) entry which is preliminary data.</text>
</comment>
<dbReference type="Proteomes" id="UP001144673">
    <property type="component" value="Chromosome 4"/>
</dbReference>
<evidence type="ECO:0000313" key="1">
    <source>
        <dbReference type="EMBL" id="KAJ4150820.1"/>
    </source>
</evidence>
<evidence type="ECO:0000313" key="2">
    <source>
        <dbReference type="Proteomes" id="UP001144673"/>
    </source>
</evidence>
<dbReference type="RefSeq" id="XP_056052534.1">
    <property type="nucleotide sequence ID" value="XM_056200712.1"/>
</dbReference>
<accession>A0A9W8Q9Y6</accession>